<proteinExistence type="inferred from homology"/>
<evidence type="ECO:0000259" key="14">
    <source>
        <dbReference type="Pfam" id="PF01467"/>
    </source>
</evidence>
<sequence length="498" mass="54233">MLKFQFLKKSTTKQTINDTFPNVKIAVIGDLMLDKYLWGAVSRISPEAPVPVVRVERKTCSLGGAGNVAHNLVALGCQTRLIGVVGNDTEADILRSEMLCLNIPTDGLVPDSNRPTTIKTRVISGSQQLIRLDNEFTAAVNQEIEQDLLERSIAELDHVNLVILSDYSKGVLTDNFLKTFLSIARQKQIPVLVDPKRSDYTAYSGATAITPNRAESELALKRSLVSDRDFEVAGQELQQKYSLDAVLMTRSEKGMTLFLHGKAYHFPTQAKEVFDISGAGDAVISILAASLAAGLSWTEAVELSNLGAGVAVQKVGTAPVYKEELLQVIEQEGISSTNSKVLQLPDLIRQLAAWKAQGKKIVFTNGCFDLLHVGHVVYLEKAKALGDILIVGLNTDNSVTRLKGPERPLVAEADRARILASLSFVDGVTLFEQDTPIDLIMAIKPDILVKGADYREEEVVGANFVQSYQGQVALIPLVDDRSTTKIVNKIAKTAPILN</sequence>
<dbReference type="PANTHER" id="PTHR46969:SF1">
    <property type="entry name" value="BIFUNCTIONAL PROTEIN HLDE"/>
    <property type="match status" value="1"/>
</dbReference>
<dbReference type="SUPFAM" id="SSF52374">
    <property type="entry name" value="Nucleotidylyl transferase"/>
    <property type="match status" value="1"/>
</dbReference>
<dbReference type="Proteomes" id="UP001211249">
    <property type="component" value="Unassembled WGS sequence"/>
</dbReference>
<organism evidence="15 16">
    <name type="scientific">Dolichospermum planctonicum CS-1226</name>
    <dbReference type="NCBI Taxonomy" id="3021751"/>
    <lineage>
        <taxon>Bacteria</taxon>
        <taxon>Bacillati</taxon>
        <taxon>Cyanobacteriota</taxon>
        <taxon>Cyanophyceae</taxon>
        <taxon>Nostocales</taxon>
        <taxon>Aphanizomenonaceae</taxon>
        <taxon>Dolichospermum</taxon>
        <taxon>Dolichospermum planctonicum</taxon>
    </lineage>
</organism>
<dbReference type="InterPro" id="IPR011914">
    <property type="entry name" value="RfaE_dom_II"/>
</dbReference>
<dbReference type="NCBIfam" id="TIGR02198">
    <property type="entry name" value="rfaE_dom_I"/>
    <property type="match status" value="1"/>
</dbReference>
<evidence type="ECO:0000259" key="13">
    <source>
        <dbReference type="Pfam" id="PF00294"/>
    </source>
</evidence>
<dbReference type="InterPro" id="IPR011913">
    <property type="entry name" value="RfaE_dom_I"/>
</dbReference>
<comment type="pathway">
    <text evidence="3">Bacterial outer membrane biogenesis; LPS core biosynthesis.</text>
</comment>
<dbReference type="PANTHER" id="PTHR46969">
    <property type="entry name" value="BIFUNCTIONAL PROTEIN HLDE"/>
    <property type="match status" value="1"/>
</dbReference>
<gene>
    <name evidence="15" type="primary">rfaE1</name>
    <name evidence="12" type="synonym">hldE</name>
    <name evidence="15" type="ORF">PN451_07770</name>
</gene>
<dbReference type="Gene3D" id="3.40.1190.20">
    <property type="match status" value="1"/>
</dbReference>
<dbReference type="EC" id="2.7.7.70" evidence="12"/>
<keyword evidence="6 12" id="KW-0547">Nucleotide-binding</keyword>
<feature type="active site" evidence="12">
    <location>
        <position position="281"/>
    </location>
</feature>
<protein>
    <recommendedName>
        <fullName evidence="12">Bifunctional protein HldE</fullName>
    </recommendedName>
    <domain>
        <recommendedName>
            <fullName evidence="12">D-beta-D-heptose 7-phosphate kinase</fullName>
            <ecNumber evidence="12">2.7.1.167</ecNumber>
        </recommendedName>
        <alternativeName>
            <fullName evidence="12">D-beta-D-heptose 7-phosphotransferase</fullName>
        </alternativeName>
        <alternativeName>
            <fullName evidence="12">D-glycero-beta-D-manno-heptose-7-phosphate kinase</fullName>
        </alternativeName>
    </domain>
    <domain>
        <recommendedName>
            <fullName evidence="12">D-beta-D-heptose 1-phosphate adenylyltransferase</fullName>
            <ecNumber evidence="12">2.7.7.70</ecNumber>
        </recommendedName>
        <alternativeName>
            <fullName evidence="12">D-glycero-beta-D-manno-heptose 1-phosphate adenylyltransferase</fullName>
        </alternativeName>
    </domain>
</protein>
<keyword evidence="16" id="KW-1185">Reference proteome</keyword>
<dbReference type="Pfam" id="PF00294">
    <property type="entry name" value="PfkB"/>
    <property type="match status" value="1"/>
</dbReference>
<dbReference type="InterPro" id="IPR023030">
    <property type="entry name" value="Bifunc_HldE"/>
</dbReference>
<name>A0ABT5AEP6_9CYAN</name>
<dbReference type="CDD" id="cd01172">
    <property type="entry name" value="RfaE_like"/>
    <property type="match status" value="1"/>
</dbReference>
<feature type="region of interest" description="Ribokinase" evidence="12">
    <location>
        <begin position="1"/>
        <end position="335"/>
    </location>
</feature>
<dbReference type="EC" id="2.7.1.167" evidence="12"/>
<keyword evidence="4 12" id="KW-0808">Transferase</keyword>
<keyword evidence="10 12" id="KW-0119">Carbohydrate metabolism</keyword>
<feature type="binding site" evidence="12">
    <location>
        <begin position="212"/>
        <end position="215"/>
    </location>
    <ligand>
        <name>ATP</name>
        <dbReference type="ChEBI" id="CHEBI:30616"/>
    </ligand>
</feature>
<dbReference type="GO" id="GO:0016301">
    <property type="term" value="F:kinase activity"/>
    <property type="evidence" value="ECO:0007669"/>
    <property type="project" value="UniProtKB-KW"/>
</dbReference>
<evidence type="ECO:0000256" key="12">
    <source>
        <dbReference type="HAMAP-Rule" id="MF_01603"/>
    </source>
</evidence>
<evidence type="ECO:0000313" key="15">
    <source>
        <dbReference type="EMBL" id="MDB9535736.1"/>
    </source>
</evidence>
<dbReference type="NCBIfam" id="TIGR00125">
    <property type="entry name" value="cyt_tran_rel"/>
    <property type="match status" value="1"/>
</dbReference>
<dbReference type="HAMAP" id="MF_01603">
    <property type="entry name" value="HldE"/>
    <property type="match status" value="1"/>
</dbReference>
<keyword evidence="5 12" id="KW-0548">Nucleotidyltransferase</keyword>
<dbReference type="InterPro" id="IPR004821">
    <property type="entry name" value="Cyt_trans-like"/>
</dbReference>
<dbReference type="InterPro" id="IPR014729">
    <property type="entry name" value="Rossmann-like_a/b/a_fold"/>
</dbReference>
<comment type="function">
    <text evidence="1 12">Catalyzes the phosphorylation of D-glycero-D-manno-heptose 7-phosphate at the C-1 position to selectively form D-glycero-beta-D-manno-heptose-1,7-bisphosphate.</text>
</comment>
<dbReference type="Gene3D" id="3.40.50.620">
    <property type="entry name" value="HUPs"/>
    <property type="match status" value="1"/>
</dbReference>
<feature type="domain" description="Cytidyltransferase-like" evidence="14">
    <location>
        <begin position="363"/>
        <end position="455"/>
    </location>
</feature>
<comment type="caution">
    <text evidence="15">The sequence shown here is derived from an EMBL/GenBank/DDBJ whole genome shotgun (WGS) entry which is preliminary data.</text>
</comment>
<evidence type="ECO:0000256" key="11">
    <source>
        <dbReference type="ARBA" id="ARBA00047428"/>
    </source>
</evidence>
<dbReference type="NCBIfam" id="TIGR02199">
    <property type="entry name" value="rfaE_dom_II"/>
    <property type="match status" value="1"/>
</dbReference>
<dbReference type="Pfam" id="PF01467">
    <property type="entry name" value="CTP_transf_like"/>
    <property type="match status" value="1"/>
</dbReference>
<evidence type="ECO:0000256" key="3">
    <source>
        <dbReference type="ARBA" id="ARBA00004713"/>
    </source>
</evidence>
<evidence type="ECO:0000256" key="7">
    <source>
        <dbReference type="ARBA" id="ARBA00022777"/>
    </source>
</evidence>
<comment type="pathway">
    <text evidence="12">Nucleotide-sugar biosynthesis; ADP-L-glycero-beta-D-manno-heptose biosynthesis; ADP-L-glycero-beta-D-manno-heptose from D-glycero-beta-D-manno-heptose 7-phosphate: step 3/4.</text>
</comment>
<dbReference type="InterPro" id="IPR011611">
    <property type="entry name" value="PfkB_dom"/>
</dbReference>
<keyword evidence="9 12" id="KW-0511">Multifunctional enzyme</keyword>
<keyword evidence="7 12" id="KW-0418">Kinase</keyword>
<feature type="region of interest" description="Cytidylyltransferase" evidence="12">
    <location>
        <begin position="363"/>
        <end position="498"/>
    </location>
</feature>
<dbReference type="InterPro" id="IPR029056">
    <property type="entry name" value="Ribokinase-like"/>
</dbReference>
<comment type="pathway">
    <text evidence="12">Nucleotide-sugar biosynthesis; ADP-L-glycero-beta-D-manno-heptose biosynthesis; ADP-L-glycero-beta-D-manno-heptose from D-glycero-beta-D-manno-heptose 7-phosphate: step 1/4.</text>
</comment>
<comment type="function">
    <text evidence="2 12">Catalyzes the ADP transfer from ATP to D-glycero-beta-D-manno-heptose 1-phosphate, yielding ADP-D-glycero-beta-D-manno-heptose.</text>
</comment>
<comment type="similarity">
    <text evidence="12">In the N-terminal section; belongs to the carbohydrate kinase PfkB family.</text>
</comment>
<evidence type="ECO:0000256" key="10">
    <source>
        <dbReference type="ARBA" id="ARBA00023277"/>
    </source>
</evidence>
<reference evidence="15 16" key="1">
    <citation type="submission" date="2023-01" db="EMBL/GenBank/DDBJ databases">
        <title>Genomes from the Australian National Cyanobacteria Reference Collection.</title>
        <authorList>
            <person name="Willis A."/>
            <person name="Lee E.M.F."/>
        </authorList>
    </citation>
    <scope>NUCLEOTIDE SEQUENCE [LARGE SCALE GENOMIC DNA]</scope>
    <source>
        <strain evidence="15 16">CS-1226</strain>
    </source>
</reference>
<dbReference type="InterPro" id="IPR002173">
    <property type="entry name" value="Carboh/pur_kinase_PfkB_CS"/>
</dbReference>
<keyword evidence="8 12" id="KW-0067">ATP-binding</keyword>
<evidence type="ECO:0000256" key="2">
    <source>
        <dbReference type="ARBA" id="ARBA00003753"/>
    </source>
</evidence>
<dbReference type="PROSITE" id="PS00583">
    <property type="entry name" value="PFKB_KINASES_1"/>
    <property type="match status" value="1"/>
</dbReference>
<dbReference type="RefSeq" id="WP_271795629.1">
    <property type="nucleotide sequence ID" value="NZ_JAQMUC010000041.1"/>
</dbReference>
<evidence type="ECO:0000256" key="4">
    <source>
        <dbReference type="ARBA" id="ARBA00022679"/>
    </source>
</evidence>
<comment type="catalytic activity">
    <reaction evidence="12">
        <text>D-glycero-beta-D-manno-heptose 7-phosphate + ATP = D-glycero-beta-D-manno-heptose 1,7-bisphosphate + ADP + H(+)</text>
        <dbReference type="Rhea" id="RHEA:27473"/>
        <dbReference type="ChEBI" id="CHEBI:15378"/>
        <dbReference type="ChEBI" id="CHEBI:30616"/>
        <dbReference type="ChEBI" id="CHEBI:60204"/>
        <dbReference type="ChEBI" id="CHEBI:60208"/>
        <dbReference type="ChEBI" id="CHEBI:456216"/>
        <dbReference type="EC" id="2.7.1.167"/>
    </reaction>
</comment>
<evidence type="ECO:0000256" key="8">
    <source>
        <dbReference type="ARBA" id="ARBA00022840"/>
    </source>
</evidence>
<comment type="catalytic activity">
    <reaction evidence="11 12">
        <text>D-glycero-beta-D-manno-heptose 1-phosphate + ATP + H(+) = ADP-D-glycero-beta-D-manno-heptose + diphosphate</text>
        <dbReference type="Rhea" id="RHEA:27465"/>
        <dbReference type="ChEBI" id="CHEBI:15378"/>
        <dbReference type="ChEBI" id="CHEBI:30616"/>
        <dbReference type="ChEBI" id="CHEBI:33019"/>
        <dbReference type="ChEBI" id="CHEBI:59967"/>
        <dbReference type="ChEBI" id="CHEBI:61593"/>
        <dbReference type="EC" id="2.7.7.70"/>
    </reaction>
</comment>
<evidence type="ECO:0000313" key="16">
    <source>
        <dbReference type="Proteomes" id="UP001211249"/>
    </source>
</evidence>
<evidence type="ECO:0000256" key="1">
    <source>
        <dbReference type="ARBA" id="ARBA00002319"/>
    </source>
</evidence>
<dbReference type="EMBL" id="JAQMUC010000041">
    <property type="protein sequence ID" value="MDB9535736.1"/>
    <property type="molecule type" value="Genomic_DNA"/>
</dbReference>
<accession>A0ABT5AEP6</accession>
<evidence type="ECO:0000256" key="6">
    <source>
        <dbReference type="ARBA" id="ARBA00022741"/>
    </source>
</evidence>
<feature type="domain" description="Carbohydrate kinase PfkB" evidence="13">
    <location>
        <begin position="24"/>
        <end position="319"/>
    </location>
</feature>
<comment type="similarity">
    <text evidence="12">In the C-terminal section; belongs to the cytidylyltransferase family.</text>
</comment>
<comment type="subunit">
    <text evidence="12">Homodimer.</text>
</comment>
<evidence type="ECO:0000256" key="9">
    <source>
        <dbReference type="ARBA" id="ARBA00023268"/>
    </source>
</evidence>
<evidence type="ECO:0000256" key="5">
    <source>
        <dbReference type="ARBA" id="ARBA00022695"/>
    </source>
</evidence>
<dbReference type="SUPFAM" id="SSF53613">
    <property type="entry name" value="Ribokinase-like"/>
    <property type="match status" value="1"/>
</dbReference>